<comment type="caution">
    <text evidence="4">The sequence shown here is derived from an EMBL/GenBank/DDBJ whole genome shotgun (WGS) entry which is preliminary data.</text>
</comment>
<dbReference type="Gene3D" id="1.10.287.110">
    <property type="entry name" value="DnaJ domain"/>
    <property type="match status" value="1"/>
</dbReference>
<dbReference type="STRING" id="1834181.A5880_000203"/>
<dbReference type="EMBL" id="NGLE02000001">
    <property type="protein sequence ID" value="MEI5994715.1"/>
    <property type="molecule type" value="Genomic_DNA"/>
</dbReference>
<keyword evidence="2" id="KW-0346">Stress response</keyword>
<dbReference type="AlphaFoldDB" id="A0A242CH00"/>
<protein>
    <recommendedName>
        <fullName evidence="6">J domain-containing protein</fullName>
    </recommendedName>
</protein>
<evidence type="ECO:0008006" key="6">
    <source>
        <dbReference type="Google" id="ProtNLM"/>
    </source>
</evidence>
<gene>
    <name evidence="4" type="ORF">A5880_000203</name>
    <name evidence="3" type="ORF">A5880_002301</name>
</gene>
<dbReference type="Proteomes" id="UP000195139">
    <property type="component" value="Unassembled WGS sequence"/>
</dbReference>
<sequence length="797" mass="94025">MNPWTILEIEQTTDVSQIKKAYSKKLKSIIPDEQPEAFQQLKLAFDTALKMAKETKSESPIIFIEDDNVVDSELADENYTDYEEDFINVELPFSLKLQLIVNEKDYSYNINIWEKLVEAIDEWTIDEFMANTYSIQLFLVDHFTMISREIIHFLFYTFELSDLRDYIGQENYVSQDFIILKDKIYGVPPFAFEIAQDIPNDRHEEYFNLRYSIYCMLEREEETHLIEEKLDKAKRIVAHDSDLLNMYILNILKLYHGHPKNKLIIAKIDNLLLYAEGAKENQTTEFLKSYILALNGNLTNPKIQEAIIWKKDQLVIPQKLYVLLTGYFCFFNHQYLLAFDIFKTLPLKEIIYLDDTLKKIKKQLPNFKSQEYSNLQIKIKKFKDGAGKEKVKVPVSTKIMFASFLFIIVLYVWVGLFNDDTSNQSNTSSTSSSEGIYKAEDLSKEELDRRFIETFYLSNDLEQKKQFQIDNMEDTVSIENAIQLSAHPKFKNASLSDFSIQKKELTVIYYRGEPINIYDETIFDKKLRGIYGEGWKRMEYLSLIEFDELDLPLDSLAEKFIYTFYVTDNPLLRDIFRLSFIYDDVSRKQMLDFVPAERYINSSMADFSFISKEKVDTENIETVYIRYKDSPMCTIRYYTGDMKPSIDGLLGDGWDFLNENVHFPIKIVDYEKAVEIFIQYILFSDKKQDHLAEYEEYFSDNLRSLVNDRLSIEHPENLTNTDLYIVKDDIIVSRNEEPILFIGYGNKVRLFFTFDDIGRLDHVYGDKWENGRELKVENKYTSHIQSIRSLLEEKIEK</sequence>
<evidence type="ECO:0000256" key="2">
    <source>
        <dbReference type="ARBA" id="ARBA00023016"/>
    </source>
</evidence>
<keyword evidence="1" id="KW-0235">DNA replication</keyword>
<proteinExistence type="predicted"/>
<name>A0A242CH00_9ENTE</name>
<evidence type="ECO:0000313" key="5">
    <source>
        <dbReference type="Proteomes" id="UP000195139"/>
    </source>
</evidence>
<evidence type="ECO:0000313" key="3">
    <source>
        <dbReference type="EMBL" id="MEI5994715.1"/>
    </source>
</evidence>
<organism evidence="4">
    <name type="scientific">Candidatus Enterococcus mansonii</name>
    <dbReference type="NCBI Taxonomy" id="1834181"/>
    <lineage>
        <taxon>Bacteria</taxon>
        <taxon>Bacillati</taxon>
        <taxon>Bacillota</taxon>
        <taxon>Bacilli</taxon>
        <taxon>Lactobacillales</taxon>
        <taxon>Enterococcaceae</taxon>
        <taxon>Enterococcus</taxon>
    </lineage>
</organism>
<reference evidence="4" key="1">
    <citation type="submission" date="2017-05" db="EMBL/GenBank/DDBJ databases">
        <title>The Genome Sequence of Enterococcus sp. 4G2_DIV0659.</title>
        <authorList>
            <consortium name="The Broad Institute Genomics Platform"/>
            <consortium name="The Broad Institute Genomic Center for Infectious Diseases"/>
            <person name="Earl A."/>
            <person name="Manson A."/>
            <person name="Schwartman J."/>
            <person name="Gilmore M."/>
            <person name="Abouelleil A."/>
            <person name="Cao P."/>
            <person name="Chapman S."/>
            <person name="Cusick C."/>
            <person name="Shea T."/>
            <person name="Young S."/>
            <person name="Neafsey D."/>
            <person name="Nusbaum C."/>
            <person name="Birren B."/>
        </authorList>
    </citation>
    <scope>NUCLEOTIDE SEQUENCE [LARGE SCALE GENOMIC DNA]</scope>
    <source>
        <strain evidence="4">4G2_DIV0659</strain>
    </source>
</reference>
<reference evidence="3 5" key="2">
    <citation type="submission" date="2018-07" db="EMBL/GenBank/DDBJ databases">
        <title>The Genome Sequence of Enterococcus sp. DIV0659b.</title>
        <authorList>
            <consortium name="The Broad Institute Genomics Platform"/>
            <consortium name="The Broad Institute Genomic Center for Infectious Diseases"/>
            <person name="Earl A."/>
            <person name="Manson A."/>
            <person name="Schwartman J."/>
            <person name="Gilmore M."/>
            <person name="Abouelleil A."/>
            <person name="Cao P."/>
            <person name="Chapman S."/>
            <person name="Cusick C."/>
            <person name="Shea T."/>
            <person name="Young S."/>
            <person name="Neafsey D."/>
            <person name="Nusbaum C."/>
            <person name="Birren B."/>
        </authorList>
    </citation>
    <scope>NUCLEOTIDE SEQUENCE [LARGE SCALE GENOMIC DNA]</scope>
    <source>
        <strain evidence="3 5">4G2_DIV0659</strain>
    </source>
</reference>
<evidence type="ECO:0000256" key="1">
    <source>
        <dbReference type="ARBA" id="ARBA00022705"/>
    </source>
</evidence>
<accession>A0A242CH00</accession>
<dbReference type="EMBL" id="NGLE01000001">
    <property type="protein sequence ID" value="OTO09524.1"/>
    <property type="molecule type" value="Genomic_DNA"/>
</dbReference>
<dbReference type="SUPFAM" id="SSF46565">
    <property type="entry name" value="Chaperone J-domain"/>
    <property type="match status" value="1"/>
</dbReference>
<dbReference type="InterPro" id="IPR036869">
    <property type="entry name" value="J_dom_sf"/>
</dbReference>
<evidence type="ECO:0000313" key="4">
    <source>
        <dbReference type="EMBL" id="OTO09524.1"/>
    </source>
</evidence>
<dbReference type="GO" id="GO:0006260">
    <property type="term" value="P:DNA replication"/>
    <property type="evidence" value="ECO:0007669"/>
    <property type="project" value="UniProtKB-KW"/>
</dbReference>
<keyword evidence="5" id="KW-1185">Reference proteome</keyword>